<evidence type="ECO:0000313" key="1">
    <source>
        <dbReference type="EMBL" id="KAH7263670.1"/>
    </source>
</evidence>
<comment type="caution">
    <text evidence="1">The sequence shown here is derived from an EMBL/GenBank/DDBJ whole genome shotgun (WGS) entry which is preliminary data.</text>
</comment>
<gene>
    <name evidence="1" type="ORF">BKA59DRAFT_520706</name>
</gene>
<dbReference type="Proteomes" id="UP000813427">
    <property type="component" value="Unassembled WGS sequence"/>
</dbReference>
<protein>
    <submittedName>
        <fullName evidence="1">Uncharacterized protein</fullName>
    </submittedName>
</protein>
<sequence length="297" mass="35028">MIFWYKICAEIRHMILLQLARAVPHEKRAMARYARVSKEWQIFFDPNSFRSLKIQSADLDRFQEVFAVHRRRAYLQHLGLKTTIPQHRFELLRSVRSNDLENLFAQIMLLPKRATGYDMHMPWIEQQEYKNNMEFDIALRSLSHCLTSWTMGQVHSLGIKLEIIADSKNHWQEAATVIRELCEPMVIHTPDPMVVSSYMQEKTLRAADLGFHFLLGVMNWRLPVVQIISDVSIPKSNIHQFEPKAIGRILNSLPRLSTFTWAIRPHVRRRIELHFYEQLQETVNMWPTSLTRVGLTQ</sequence>
<dbReference type="EMBL" id="JAGPXF010000001">
    <property type="protein sequence ID" value="KAH7263670.1"/>
    <property type="molecule type" value="Genomic_DNA"/>
</dbReference>
<feature type="non-terminal residue" evidence="1">
    <location>
        <position position="1"/>
    </location>
</feature>
<organism evidence="1 2">
    <name type="scientific">Fusarium tricinctum</name>
    <dbReference type="NCBI Taxonomy" id="61284"/>
    <lineage>
        <taxon>Eukaryota</taxon>
        <taxon>Fungi</taxon>
        <taxon>Dikarya</taxon>
        <taxon>Ascomycota</taxon>
        <taxon>Pezizomycotina</taxon>
        <taxon>Sordariomycetes</taxon>
        <taxon>Hypocreomycetidae</taxon>
        <taxon>Hypocreales</taxon>
        <taxon>Nectriaceae</taxon>
        <taxon>Fusarium</taxon>
        <taxon>Fusarium tricinctum species complex</taxon>
    </lineage>
</organism>
<reference evidence="1" key="1">
    <citation type="journal article" date="2021" name="Nat. Commun.">
        <title>Genetic determinants of endophytism in the Arabidopsis root mycobiome.</title>
        <authorList>
            <person name="Mesny F."/>
            <person name="Miyauchi S."/>
            <person name="Thiergart T."/>
            <person name="Pickel B."/>
            <person name="Atanasova L."/>
            <person name="Karlsson M."/>
            <person name="Huettel B."/>
            <person name="Barry K.W."/>
            <person name="Haridas S."/>
            <person name="Chen C."/>
            <person name="Bauer D."/>
            <person name="Andreopoulos W."/>
            <person name="Pangilinan J."/>
            <person name="LaButti K."/>
            <person name="Riley R."/>
            <person name="Lipzen A."/>
            <person name="Clum A."/>
            <person name="Drula E."/>
            <person name="Henrissat B."/>
            <person name="Kohler A."/>
            <person name="Grigoriev I.V."/>
            <person name="Martin F.M."/>
            <person name="Hacquard S."/>
        </authorList>
    </citation>
    <scope>NUCLEOTIDE SEQUENCE</scope>
    <source>
        <strain evidence="1">MPI-SDFR-AT-0068</strain>
    </source>
</reference>
<proteinExistence type="predicted"/>
<dbReference type="AlphaFoldDB" id="A0A8K0WJT3"/>
<accession>A0A8K0WJT3</accession>
<evidence type="ECO:0000313" key="2">
    <source>
        <dbReference type="Proteomes" id="UP000813427"/>
    </source>
</evidence>
<name>A0A8K0WJT3_9HYPO</name>
<keyword evidence="2" id="KW-1185">Reference proteome</keyword>
<dbReference type="OrthoDB" id="5333491at2759"/>